<name>A0A5B7DX42_PORTR</name>
<keyword evidence="2" id="KW-1185">Reference proteome</keyword>
<sequence>MRRAHSLHTTLRHTVSVVHHTCPVTWQQELFCAPHCHHNTELCTTLCQPASLSHAGTAPASSHGHSATPGHPALRCRPFHAVLVQGWLSMAPGWHPGLPRHAPPCNHLRARAAGILDK</sequence>
<dbReference type="EMBL" id="VSRR010001478">
    <property type="protein sequence ID" value="MPC25556.1"/>
    <property type="molecule type" value="Genomic_DNA"/>
</dbReference>
<accession>A0A5B7DX42</accession>
<dbReference type="AlphaFoldDB" id="A0A5B7DX42"/>
<protein>
    <submittedName>
        <fullName evidence="1">Uncharacterized protein</fullName>
    </submittedName>
</protein>
<gene>
    <name evidence="1" type="ORF">E2C01_018674</name>
</gene>
<proteinExistence type="predicted"/>
<organism evidence="1 2">
    <name type="scientific">Portunus trituberculatus</name>
    <name type="common">Swimming crab</name>
    <name type="synonym">Neptunus trituberculatus</name>
    <dbReference type="NCBI Taxonomy" id="210409"/>
    <lineage>
        <taxon>Eukaryota</taxon>
        <taxon>Metazoa</taxon>
        <taxon>Ecdysozoa</taxon>
        <taxon>Arthropoda</taxon>
        <taxon>Crustacea</taxon>
        <taxon>Multicrustacea</taxon>
        <taxon>Malacostraca</taxon>
        <taxon>Eumalacostraca</taxon>
        <taxon>Eucarida</taxon>
        <taxon>Decapoda</taxon>
        <taxon>Pleocyemata</taxon>
        <taxon>Brachyura</taxon>
        <taxon>Eubrachyura</taxon>
        <taxon>Portunoidea</taxon>
        <taxon>Portunidae</taxon>
        <taxon>Portuninae</taxon>
        <taxon>Portunus</taxon>
    </lineage>
</organism>
<reference evidence="1 2" key="1">
    <citation type="submission" date="2019-05" db="EMBL/GenBank/DDBJ databases">
        <title>Another draft genome of Portunus trituberculatus and its Hox gene families provides insights of decapod evolution.</title>
        <authorList>
            <person name="Jeong J.-H."/>
            <person name="Song I."/>
            <person name="Kim S."/>
            <person name="Choi T."/>
            <person name="Kim D."/>
            <person name="Ryu S."/>
            <person name="Kim W."/>
        </authorList>
    </citation>
    <scope>NUCLEOTIDE SEQUENCE [LARGE SCALE GENOMIC DNA]</scope>
    <source>
        <tissue evidence="1">Muscle</tissue>
    </source>
</reference>
<comment type="caution">
    <text evidence="1">The sequence shown here is derived from an EMBL/GenBank/DDBJ whole genome shotgun (WGS) entry which is preliminary data.</text>
</comment>
<evidence type="ECO:0000313" key="2">
    <source>
        <dbReference type="Proteomes" id="UP000324222"/>
    </source>
</evidence>
<dbReference type="Proteomes" id="UP000324222">
    <property type="component" value="Unassembled WGS sequence"/>
</dbReference>
<evidence type="ECO:0000313" key="1">
    <source>
        <dbReference type="EMBL" id="MPC25556.1"/>
    </source>
</evidence>